<comment type="caution">
    <text evidence="9">The sequence shown here is derived from an EMBL/GenBank/DDBJ whole genome shotgun (WGS) entry which is preliminary data.</text>
</comment>
<organism evidence="9 10">
    <name type="scientific">Candidatus Roizmanbacteria bacterium RIFCSPLOWO2_01_FULL_38_12</name>
    <dbReference type="NCBI Taxonomy" id="1802061"/>
    <lineage>
        <taxon>Bacteria</taxon>
        <taxon>Candidatus Roizmaniibacteriota</taxon>
    </lineage>
</organism>
<evidence type="ECO:0000256" key="6">
    <source>
        <dbReference type="PROSITE-ProRule" id="PRU01373"/>
    </source>
</evidence>
<dbReference type="GO" id="GO:0018104">
    <property type="term" value="P:peptidoglycan-protein cross-linking"/>
    <property type="evidence" value="ECO:0007669"/>
    <property type="project" value="TreeGrafter"/>
</dbReference>
<comment type="pathway">
    <text evidence="1 6">Cell wall biogenesis; peptidoglycan biosynthesis.</text>
</comment>
<evidence type="ECO:0000313" key="9">
    <source>
        <dbReference type="EMBL" id="OGK46346.1"/>
    </source>
</evidence>
<keyword evidence="7" id="KW-0812">Transmembrane</keyword>
<gene>
    <name evidence="9" type="ORF">A3A93_03155</name>
</gene>
<accession>A0A1F7ISQ1</accession>
<evidence type="ECO:0000256" key="1">
    <source>
        <dbReference type="ARBA" id="ARBA00004752"/>
    </source>
</evidence>
<dbReference type="InterPro" id="IPR038063">
    <property type="entry name" value="Transpep_catalytic_dom"/>
</dbReference>
<keyword evidence="5 6" id="KW-0961">Cell wall biogenesis/degradation</keyword>
<evidence type="ECO:0000259" key="8">
    <source>
        <dbReference type="PROSITE" id="PS52029"/>
    </source>
</evidence>
<dbReference type="STRING" id="1802061.A3A93_03155"/>
<evidence type="ECO:0000256" key="4">
    <source>
        <dbReference type="ARBA" id="ARBA00022984"/>
    </source>
</evidence>
<dbReference type="InterPro" id="IPR050979">
    <property type="entry name" value="LD-transpeptidase"/>
</dbReference>
<dbReference type="PANTHER" id="PTHR30582">
    <property type="entry name" value="L,D-TRANSPEPTIDASE"/>
    <property type="match status" value="1"/>
</dbReference>
<protein>
    <recommendedName>
        <fullName evidence="8">L,D-TPase catalytic domain-containing protein</fullName>
    </recommendedName>
</protein>
<evidence type="ECO:0000313" key="10">
    <source>
        <dbReference type="Proteomes" id="UP000177141"/>
    </source>
</evidence>
<dbReference type="EMBL" id="MGAL01000043">
    <property type="protein sequence ID" value="OGK46346.1"/>
    <property type="molecule type" value="Genomic_DNA"/>
</dbReference>
<name>A0A1F7ISQ1_9BACT</name>
<dbReference type="PANTHER" id="PTHR30582:SF2">
    <property type="entry name" value="L,D-TRANSPEPTIDASE YCIB-RELATED"/>
    <property type="match status" value="1"/>
</dbReference>
<evidence type="ECO:0000256" key="3">
    <source>
        <dbReference type="ARBA" id="ARBA00022960"/>
    </source>
</evidence>
<keyword evidence="2" id="KW-0808">Transferase</keyword>
<dbReference type="UniPathway" id="UPA00219"/>
<evidence type="ECO:0000256" key="2">
    <source>
        <dbReference type="ARBA" id="ARBA00022679"/>
    </source>
</evidence>
<dbReference type="Proteomes" id="UP000177141">
    <property type="component" value="Unassembled WGS sequence"/>
</dbReference>
<evidence type="ECO:0000256" key="7">
    <source>
        <dbReference type="SAM" id="Phobius"/>
    </source>
</evidence>
<dbReference type="GO" id="GO:0071972">
    <property type="term" value="F:peptidoglycan L,D-transpeptidase activity"/>
    <property type="evidence" value="ECO:0007669"/>
    <property type="project" value="TreeGrafter"/>
</dbReference>
<keyword evidence="3 6" id="KW-0133">Cell shape</keyword>
<dbReference type="PROSITE" id="PS52029">
    <property type="entry name" value="LD_TPASE"/>
    <property type="match status" value="1"/>
</dbReference>
<dbReference type="AlphaFoldDB" id="A0A1F7ISQ1"/>
<feature type="transmembrane region" description="Helical" evidence="7">
    <location>
        <begin position="6"/>
        <end position="24"/>
    </location>
</feature>
<keyword evidence="7" id="KW-0472">Membrane</keyword>
<sequence>MNKNHLIFLVILAVFINIFVIPQIPRFLSRQNSLDLEYLTGSFRPIKKAIFNNDPVPAPQLLAYDNTNNQVLGESNSNKRIEIDLTNQRLYAYEGDNKVYEFLVSTGKWGRTPTGKFHIWIKLRYTLMSGGSQALGTYYYLPNVPYTMYFYNDQVPQYRGYGIHGTYWHNNFGHPMSHGCINMKTEEVEQLYNWAMPDTKGLNSIRATADNPGTEIVIYGNAPNE</sequence>
<feature type="domain" description="L,D-TPase catalytic" evidence="8">
    <location>
        <begin position="79"/>
        <end position="219"/>
    </location>
</feature>
<dbReference type="GO" id="GO:0016740">
    <property type="term" value="F:transferase activity"/>
    <property type="evidence" value="ECO:0007669"/>
    <property type="project" value="UniProtKB-KW"/>
</dbReference>
<dbReference type="GO" id="GO:0005576">
    <property type="term" value="C:extracellular region"/>
    <property type="evidence" value="ECO:0007669"/>
    <property type="project" value="TreeGrafter"/>
</dbReference>
<keyword evidence="4 6" id="KW-0573">Peptidoglycan synthesis</keyword>
<proteinExistence type="predicted"/>
<feature type="active site" description="Nucleophile" evidence="6">
    <location>
        <position position="180"/>
    </location>
</feature>
<dbReference type="Gene3D" id="2.40.440.10">
    <property type="entry name" value="L,D-transpeptidase catalytic domain-like"/>
    <property type="match status" value="1"/>
</dbReference>
<evidence type="ECO:0000256" key="5">
    <source>
        <dbReference type="ARBA" id="ARBA00023316"/>
    </source>
</evidence>
<dbReference type="SUPFAM" id="SSF141523">
    <property type="entry name" value="L,D-transpeptidase catalytic domain-like"/>
    <property type="match status" value="1"/>
</dbReference>
<dbReference type="GO" id="GO:0008360">
    <property type="term" value="P:regulation of cell shape"/>
    <property type="evidence" value="ECO:0007669"/>
    <property type="project" value="UniProtKB-UniRule"/>
</dbReference>
<dbReference type="Pfam" id="PF03734">
    <property type="entry name" value="YkuD"/>
    <property type="match status" value="1"/>
</dbReference>
<feature type="active site" description="Proton donor/acceptor" evidence="6">
    <location>
        <position position="164"/>
    </location>
</feature>
<dbReference type="InterPro" id="IPR005490">
    <property type="entry name" value="LD_TPept_cat_dom"/>
</dbReference>
<dbReference type="CDD" id="cd16913">
    <property type="entry name" value="YkuD_like"/>
    <property type="match status" value="1"/>
</dbReference>
<dbReference type="GO" id="GO:0071555">
    <property type="term" value="P:cell wall organization"/>
    <property type="evidence" value="ECO:0007669"/>
    <property type="project" value="UniProtKB-UniRule"/>
</dbReference>
<keyword evidence="7" id="KW-1133">Transmembrane helix</keyword>
<reference evidence="9 10" key="1">
    <citation type="journal article" date="2016" name="Nat. Commun.">
        <title>Thousands of microbial genomes shed light on interconnected biogeochemical processes in an aquifer system.</title>
        <authorList>
            <person name="Anantharaman K."/>
            <person name="Brown C.T."/>
            <person name="Hug L.A."/>
            <person name="Sharon I."/>
            <person name="Castelle C.J."/>
            <person name="Probst A.J."/>
            <person name="Thomas B.C."/>
            <person name="Singh A."/>
            <person name="Wilkins M.J."/>
            <person name="Karaoz U."/>
            <person name="Brodie E.L."/>
            <person name="Williams K.H."/>
            <person name="Hubbard S.S."/>
            <person name="Banfield J.F."/>
        </authorList>
    </citation>
    <scope>NUCLEOTIDE SEQUENCE [LARGE SCALE GENOMIC DNA]</scope>
</reference>